<evidence type="ECO:0000256" key="1">
    <source>
        <dbReference type="SAM" id="MobiDB-lite"/>
    </source>
</evidence>
<comment type="caution">
    <text evidence="2">The sequence shown here is derived from an EMBL/GenBank/DDBJ whole genome shotgun (WGS) entry which is preliminary data.</text>
</comment>
<name>A0AAD7MAU3_9AGAR</name>
<gene>
    <name evidence="2" type="ORF">B0H16DRAFT_1481345</name>
</gene>
<proteinExistence type="predicted"/>
<organism evidence="2 3">
    <name type="scientific">Mycena metata</name>
    <dbReference type="NCBI Taxonomy" id="1033252"/>
    <lineage>
        <taxon>Eukaryota</taxon>
        <taxon>Fungi</taxon>
        <taxon>Dikarya</taxon>
        <taxon>Basidiomycota</taxon>
        <taxon>Agaricomycotina</taxon>
        <taxon>Agaricomycetes</taxon>
        <taxon>Agaricomycetidae</taxon>
        <taxon>Agaricales</taxon>
        <taxon>Marasmiineae</taxon>
        <taxon>Mycenaceae</taxon>
        <taxon>Mycena</taxon>
    </lineage>
</organism>
<keyword evidence="3" id="KW-1185">Reference proteome</keyword>
<sequence length="309" mass="33620">MCGTLSPCLTRFVFCKSPALLGAARRASGVGWRRMLSLAEKRESAARGIQALHLIVPVEGICGVFENFIFKTAWKGRSKGEEGMGCRGGERRRGEKKREGVGCGTVRTVCARQQNLQRWARGLDPRGLDAQAHSSLCTSLNSCATAEPSLAQSALASTARAGAAVCGGYRGVYDGGDGTSIPQRPPPGRAGSEQMDDSKLVIGIAIFEFNHRPACRMEYPTAEASQRRAKVAVSDGRERADADIEQGVNGRFHDRLAEAQSITLSALRAMVVVLYCGRRRAFEELLNQDWVLGAEIRPGVYRPIYFRRS</sequence>
<evidence type="ECO:0000313" key="3">
    <source>
        <dbReference type="Proteomes" id="UP001215598"/>
    </source>
</evidence>
<accession>A0AAD7MAU3</accession>
<dbReference type="AlphaFoldDB" id="A0AAD7MAU3"/>
<dbReference type="EMBL" id="JARKIB010000434">
    <property type="protein sequence ID" value="KAJ7708444.1"/>
    <property type="molecule type" value="Genomic_DNA"/>
</dbReference>
<evidence type="ECO:0000313" key="2">
    <source>
        <dbReference type="EMBL" id="KAJ7708444.1"/>
    </source>
</evidence>
<reference evidence="2" key="1">
    <citation type="submission" date="2023-03" db="EMBL/GenBank/DDBJ databases">
        <title>Massive genome expansion in bonnet fungi (Mycena s.s.) driven by repeated elements and novel gene families across ecological guilds.</title>
        <authorList>
            <consortium name="Lawrence Berkeley National Laboratory"/>
            <person name="Harder C.B."/>
            <person name="Miyauchi S."/>
            <person name="Viragh M."/>
            <person name="Kuo A."/>
            <person name="Thoen E."/>
            <person name="Andreopoulos B."/>
            <person name="Lu D."/>
            <person name="Skrede I."/>
            <person name="Drula E."/>
            <person name="Henrissat B."/>
            <person name="Morin E."/>
            <person name="Kohler A."/>
            <person name="Barry K."/>
            <person name="LaButti K."/>
            <person name="Morin E."/>
            <person name="Salamov A."/>
            <person name="Lipzen A."/>
            <person name="Mereny Z."/>
            <person name="Hegedus B."/>
            <person name="Baldrian P."/>
            <person name="Stursova M."/>
            <person name="Weitz H."/>
            <person name="Taylor A."/>
            <person name="Grigoriev I.V."/>
            <person name="Nagy L.G."/>
            <person name="Martin F."/>
            <person name="Kauserud H."/>
        </authorList>
    </citation>
    <scope>NUCLEOTIDE SEQUENCE</scope>
    <source>
        <strain evidence="2">CBHHK182m</strain>
    </source>
</reference>
<protein>
    <submittedName>
        <fullName evidence="2">Uncharacterized protein</fullName>
    </submittedName>
</protein>
<dbReference type="Proteomes" id="UP001215598">
    <property type="component" value="Unassembled WGS sequence"/>
</dbReference>
<feature type="region of interest" description="Disordered" evidence="1">
    <location>
        <begin position="175"/>
        <end position="194"/>
    </location>
</feature>